<proteinExistence type="predicted"/>
<evidence type="ECO:0000256" key="4">
    <source>
        <dbReference type="ARBA" id="ARBA00022741"/>
    </source>
</evidence>
<dbReference type="NCBIfam" id="TIGR03696">
    <property type="entry name" value="Rhs_assc_core"/>
    <property type="match status" value="1"/>
</dbReference>
<organism evidence="10 11">
    <name type="scientific">Chromobacterium violaceum</name>
    <dbReference type="NCBI Taxonomy" id="536"/>
    <lineage>
        <taxon>Bacteria</taxon>
        <taxon>Pseudomonadati</taxon>
        <taxon>Pseudomonadota</taxon>
        <taxon>Betaproteobacteria</taxon>
        <taxon>Neisseriales</taxon>
        <taxon>Chromobacteriaceae</taxon>
        <taxon>Chromobacterium</taxon>
    </lineage>
</organism>
<dbReference type="Gene3D" id="1.10.510.10">
    <property type="entry name" value="Transferase(Phosphotransferase) domain 1"/>
    <property type="match status" value="1"/>
</dbReference>
<comment type="catalytic activity">
    <reaction evidence="7">
        <text>L-threonyl-[protein] + ATP = O-phospho-L-threonyl-[protein] + ADP + H(+)</text>
        <dbReference type="Rhea" id="RHEA:46608"/>
        <dbReference type="Rhea" id="RHEA-COMP:11060"/>
        <dbReference type="Rhea" id="RHEA-COMP:11605"/>
        <dbReference type="ChEBI" id="CHEBI:15378"/>
        <dbReference type="ChEBI" id="CHEBI:30013"/>
        <dbReference type="ChEBI" id="CHEBI:30616"/>
        <dbReference type="ChEBI" id="CHEBI:61977"/>
        <dbReference type="ChEBI" id="CHEBI:456216"/>
        <dbReference type="EC" id="2.7.11.1"/>
    </reaction>
</comment>
<comment type="caution">
    <text evidence="10">The sequence shown here is derived from an EMBL/GenBank/DDBJ whole genome shotgun (WGS) entry which is preliminary data.</text>
</comment>
<keyword evidence="2" id="KW-0723">Serine/threonine-protein kinase</keyword>
<keyword evidence="11" id="KW-1185">Reference proteome</keyword>
<evidence type="ECO:0000256" key="5">
    <source>
        <dbReference type="ARBA" id="ARBA00022777"/>
    </source>
</evidence>
<dbReference type="AlphaFoldDB" id="A0A202B7F4"/>
<dbReference type="Pfam" id="PF01163">
    <property type="entry name" value="RIO1"/>
    <property type="match status" value="1"/>
</dbReference>
<dbReference type="SUPFAM" id="SSF56112">
    <property type="entry name" value="Protein kinase-like (PK-like)"/>
    <property type="match status" value="1"/>
</dbReference>
<dbReference type="InterPro" id="IPR011009">
    <property type="entry name" value="Kinase-like_dom_sf"/>
</dbReference>
<comment type="catalytic activity">
    <reaction evidence="8">
        <text>L-seryl-[protein] + ATP = O-phospho-L-seryl-[protein] + ADP + H(+)</text>
        <dbReference type="Rhea" id="RHEA:17989"/>
        <dbReference type="Rhea" id="RHEA-COMP:9863"/>
        <dbReference type="Rhea" id="RHEA-COMP:11604"/>
        <dbReference type="ChEBI" id="CHEBI:15378"/>
        <dbReference type="ChEBI" id="CHEBI:29999"/>
        <dbReference type="ChEBI" id="CHEBI:30616"/>
        <dbReference type="ChEBI" id="CHEBI:83421"/>
        <dbReference type="ChEBI" id="CHEBI:456216"/>
        <dbReference type="EC" id="2.7.11.1"/>
    </reaction>
</comment>
<dbReference type="EMBL" id="NHOO01000011">
    <property type="protein sequence ID" value="OVE47506.1"/>
    <property type="molecule type" value="Genomic_DNA"/>
</dbReference>
<dbReference type="InterPro" id="IPR018934">
    <property type="entry name" value="RIO_dom"/>
</dbReference>
<gene>
    <name evidence="10" type="ORF">CBW21_14605</name>
</gene>
<dbReference type="EC" id="2.7.11.1" evidence="1"/>
<evidence type="ECO:0000256" key="2">
    <source>
        <dbReference type="ARBA" id="ARBA00022527"/>
    </source>
</evidence>
<evidence type="ECO:0000256" key="6">
    <source>
        <dbReference type="ARBA" id="ARBA00022840"/>
    </source>
</evidence>
<dbReference type="SUPFAM" id="SSF56399">
    <property type="entry name" value="ADP-ribosylation"/>
    <property type="match status" value="1"/>
</dbReference>
<dbReference type="GO" id="GO:0004674">
    <property type="term" value="F:protein serine/threonine kinase activity"/>
    <property type="evidence" value="ECO:0007669"/>
    <property type="project" value="UniProtKB-KW"/>
</dbReference>
<dbReference type="InterPro" id="IPR022385">
    <property type="entry name" value="Rhs_assc_core"/>
</dbReference>
<feature type="domain" description="RIO-type" evidence="9">
    <location>
        <begin position="285"/>
        <end position="364"/>
    </location>
</feature>
<sequence length="374" mass="39349">MENGVLGFNGERRDTFSGAFHLGNGYRAYSPALMRFHCPDSLSPFGAGGVNPYAYCAGDPANRADPSGHLSWQAWTGIGLAVASLALAAFTAGTSIIASGGIVAALESASAITLAEGGLAVVSDMTAIACGAMEASDPQAAAALSWVSLACGAMGMVHAGYGAVRGIDRKLGAFLQENSRFLGKITRGERDSLGIPLGGGLTKCFRPASEMEGASAGIALGRLHRSSSTPDMEAFLALPAAKRKRIGSGVSGVVYEAGRGWVVKIAIDPLPIETMEREAEIFRAVHGPRSAMVADNMLWMKRIPGVPVNTLNLLEGEKAEMWQKTLAEVKRLQEMGIHHGDPSWNNLLFDQQTGTVSFIDFGKSRYLDGFAPST</sequence>
<keyword evidence="4" id="KW-0547">Nucleotide-binding</keyword>
<dbReference type="GO" id="GO:0005524">
    <property type="term" value="F:ATP binding"/>
    <property type="evidence" value="ECO:0007669"/>
    <property type="project" value="UniProtKB-KW"/>
</dbReference>
<evidence type="ECO:0000256" key="1">
    <source>
        <dbReference type="ARBA" id="ARBA00012513"/>
    </source>
</evidence>
<accession>A0A202B7F4</accession>
<reference evidence="10 11" key="1">
    <citation type="submission" date="2017-05" db="EMBL/GenBank/DDBJ databases">
        <title>Chromobacterium violaceum GHPS1 isolated from Hydrocarbon polluted soil in French Guiana display an awesome secondary metabolite arsenal and a battery of drug and heavy-metal-resistance and detoxification of xenobiotics proteins.</title>
        <authorList>
            <person name="Belbahri L."/>
        </authorList>
    </citation>
    <scope>NUCLEOTIDE SEQUENCE [LARGE SCALE GENOMIC DNA]</scope>
    <source>
        <strain evidence="10 11">GHPS1</strain>
    </source>
</reference>
<evidence type="ECO:0000256" key="8">
    <source>
        <dbReference type="ARBA" id="ARBA00048679"/>
    </source>
</evidence>
<evidence type="ECO:0000313" key="10">
    <source>
        <dbReference type="EMBL" id="OVE47506.1"/>
    </source>
</evidence>
<evidence type="ECO:0000256" key="3">
    <source>
        <dbReference type="ARBA" id="ARBA00022679"/>
    </source>
</evidence>
<dbReference type="Proteomes" id="UP000196342">
    <property type="component" value="Unassembled WGS sequence"/>
</dbReference>
<evidence type="ECO:0000313" key="11">
    <source>
        <dbReference type="Proteomes" id="UP000196342"/>
    </source>
</evidence>
<name>A0A202B7F4_CHRVL</name>
<evidence type="ECO:0000259" key="9">
    <source>
        <dbReference type="Pfam" id="PF01163"/>
    </source>
</evidence>
<dbReference type="RefSeq" id="WP_087698197.1">
    <property type="nucleotide sequence ID" value="NZ_NHOO01000011.1"/>
</dbReference>
<protein>
    <recommendedName>
        <fullName evidence="1">non-specific serine/threonine protein kinase</fullName>
        <ecNumber evidence="1">2.7.11.1</ecNumber>
    </recommendedName>
</protein>
<keyword evidence="3" id="KW-0808">Transferase</keyword>
<evidence type="ECO:0000256" key="7">
    <source>
        <dbReference type="ARBA" id="ARBA00047899"/>
    </source>
</evidence>
<keyword evidence="5" id="KW-0418">Kinase</keyword>
<dbReference type="Gene3D" id="2.180.10.10">
    <property type="entry name" value="RHS repeat-associated core"/>
    <property type="match status" value="1"/>
</dbReference>
<keyword evidence="6" id="KW-0067">ATP-binding</keyword>